<keyword evidence="2" id="KW-1185">Reference proteome</keyword>
<reference evidence="1" key="1">
    <citation type="submission" date="2021-06" db="EMBL/GenBank/DDBJ databases">
        <authorList>
            <person name="Kallberg Y."/>
            <person name="Tangrot J."/>
            <person name="Rosling A."/>
        </authorList>
    </citation>
    <scope>NUCLEOTIDE SEQUENCE</scope>
    <source>
        <strain evidence="1">CL356</strain>
    </source>
</reference>
<comment type="caution">
    <text evidence="1">The sequence shown here is derived from an EMBL/GenBank/DDBJ whole genome shotgun (WGS) entry which is preliminary data.</text>
</comment>
<gene>
    <name evidence="1" type="ORF">ACOLOM_LOCUS8457</name>
</gene>
<feature type="non-terminal residue" evidence="1">
    <location>
        <position position="1"/>
    </location>
</feature>
<dbReference type="Proteomes" id="UP000789525">
    <property type="component" value="Unassembled WGS sequence"/>
</dbReference>
<accession>A0ACA9NL04</accession>
<evidence type="ECO:0000313" key="2">
    <source>
        <dbReference type="Proteomes" id="UP000789525"/>
    </source>
</evidence>
<protein>
    <submittedName>
        <fullName evidence="1">9787_t:CDS:1</fullName>
    </submittedName>
</protein>
<dbReference type="EMBL" id="CAJVPT010021873">
    <property type="protein sequence ID" value="CAG8657292.1"/>
    <property type="molecule type" value="Genomic_DNA"/>
</dbReference>
<sequence>LEIKNSKISELRREKDLLMARIIELEQSAKESVENEKQSRIENSKLKGRVVKLERDIEEIKQK</sequence>
<name>A0ACA9NL04_9GLOM</name>
<organism evidence="1 2">
    <name type="scientific">Acaulospora colombiana</name>
    <dbReference type="NCBI Taxonomy" id="27376"/>
    <lineage>
        <taxon>Eukaryota</taxon>
        <taxon>Fungi</taxon>
        <taxon>Fungi incertae sedis</taxon>
        <taxon>Mucoromycota</taxon>
        <taxon>Glomeromycotina</taxon>
        <taxon>Glomeromycetes</taxon>
        <taxon>Diversisporales</taxon>
        <taxon>Acaulosporaceae</taxon>
        <taxon>Acaulospora</taxon>
    </lineage>
</organism>
<proteinExistence type="predicted"/>
<evidence type="ECO:0000313" key="1">
    <source>
        <dbReference type="EMBL" id="CAG8657292.1"/>
    </source>
</evidence>